<evidence type="ECO:0000256" key="9">
    <source>
        <dbReference type="SAM" id="MobiDB-lite"/>
    </source>
</evidence>
<dbReference type="SUPFAM" id="SSF55666">
    <property type="entry name" value="Ribonuclease PH domain 2-like"/>
    <property type="match status" value="2"/>
</dbReference>
<comment type="cofactor">
    <cofactor evidence="8">
        <name>Mg(2+)</name>
        <dbReference type="ChEBI" id="CHEBI:18420"/>
    </cofactor>
</comment>
<feature type="domain" description="S1 motif" evidence="10">
    <location>
        <begin position="632"/>
        <end position="725"/>
    </location>
</feature>
<dbReference type="Proteomes" id="UP000019269">
    <property type="component" value="Chromosome"/>
</dbReference>
<dbReference type="InterPro" id="IPR020568">
    <property type="entry name" value="Ribosomal_Su5_D2-typ_SF"/>
</dbReference>
<dbReference type="EC" id="2.7.7.8" evidence="8"/>
<keyword evidence="12" id="KW-1185">Reference proteome</keyword>
<dbReference type="PROSITE" id="PS50126">
    <property type="entry name" value="S1"/>
    <property type="match status" value="1"/>
</dbReference>
<organism evidence="11 12">
    <name type="scientific">Borrelia nietonii YOR</name>
    <dbReference type="NCBI Taxonomy" id="1293576"/>
    <lineage>
        <taxon>Bacteria</taxon>
        <taxon>Pseudomonadati</taxon>
        <taxon>Spirochaetota</taxon>
        <taxon>Spirochaetia</taxon>
        <taxon>Spirochaetales</taxon>
        <taxon>Borreliaceae</taxon>
        <taxon>Borrelia</taxon>
        <taxon>Borrelia nietonii</taxon>
    </lineage>
</organism>
<name>A0ABM5PIU7_9SPIR</name>
<dbReference type="HAMAP" id="MF_01595">
    <property type="entry name" value="PNPase"/>
    <property type="match status" value="1"/>
</dbReference>
<reference evidence="11" key="1">
    <citation type="submission" date="2013-02" db="EMBL/GenBank/DDBJ databases">
        <title>Comparative genomics of Borrelia species.</title>
        <authorList>
            <person name="Schwan T.G."/>
            <person name="Raffel S.J."/>
            <person name="Porcella S.F."/>
        </authorList>
    </citation>
    <scope>NUCLEOTIDE SEQUENCE [LARGE SCALE GENOMIC DNA]</scope>
    <source>
        <strain evidence="11">YOR</strain>
    </source>
</reference>
<dbReference type="NCBIfam" id="TIGR03591">
    <property type="entry name" value="polynuc_phos"/>
    <property type="match status" value="1"/>
</dbReference>
<evidence type="ECO:0000256" key="6">
    <source>
        <dbReference type="ARBA" id="ARBA00022842"/>
    </source>
</evidence>
<dbReference type="InterPro" id="IPR004087">
    <property type="entry name" value="KH_dom"/>
</dbReference>
<feature type="binding site" evidence="8">
    <location>
        <position position="502"/>
    </location>
    <ligand>
        <name>Mg(2+)</name>
        <dbReference type="ChEBI" id="CHEBI:18420"/>
    </ligand>
</feature>
<keyword evidence="4 8" id="KW-0548">Nucleotidyltransferase</keyword>
<dbReference type="InterPro" id="IPR027408">
    <property type="entry name" value="PNPase/RNase_PH_dom_sf"/>
</dbReference>
<keyword evidence="5 8" id="KW-0479">Metal-binding</keyword>
<dbReference type="CDD" id="cd11363">
    <property type="entry name" value="RNase_PH_PNPase_1"/>
    <property type="match status" value="1"/>
</dbReference>
<dbReference type="PANTHER" id="PTHR11252">
    <property type="entry name" value="POLYRIBONUCLEOTIDE NUCLEOTIDYLTRANSFERASE"/>
    <property type="match status" value="1"/>
</dbReference>
<dbReference type="PIRSF" id="PIRSF005499">
    <property type="entry name" value="PNPase"/>
    <property type="match status" value="1"/>
</dbReference>
<dbReference type="PANTHER" id="PTHR11252:SF0">
    <property type="entry name" value="POLYRIBONUCLEOTIDE NUCLEOTIDYLTRANSFERASE 1, MITOCHONDRIAL"/>
    <property type="match status" value="1"/>
</dbReference>
<dbReference type="InterPro" id="IPR004088">
    <property type="entry name" value="KH_dom_type_1"/>
</dbReference>
<evidence type="ECO:0000313" key="12">
    <source>
        <dbReference type="Proteomes" id="UP000019269"/>
    </source>
</evidence>
<accession>A0ABM5PIU7</accession>
<comment type="subcellular location">
    <subcellularLocation>
        <location evidence="8">Cytoplasm</location>
    </subcellularLocation>
</comment>
<dbReference type="SUPFAM" id="SSF50249">
    <property type="entry name" value="Nucleic acid-binding proteins"/>
    <property type="match status" value="1"/>
</dbReference>
<proteinExistence type="inferred from homology"/>
<dbReference type="InterPro" id="IPR012340">
    <property type="entry name" value="NA-bd_OB-fold"/>
</dbReference>
<dbReference type="GO" id="GO:0004654">
    <property type="term" value="F:polyribonucleotide nucleotidyltransferase activity"/>
    <property type="evidence" value="ECO:0007669"/>
    <property type="project" value="UniProtKB-EC"/>
</dbReference>
<dbReference type="SMART" id="SM00322">
    <property type="entry name" value="KH"/>
    <property type="match status" value="1"/>
</dbReference>
<dbReference type="InterPro" id="IPR003029">
    <property type="entry name" value="S1_domain"/>
</dbReference>
<dbReference type="NCBIfam" id="NF008805">
    <property type="entry name" value="PRK11824.1"/>
    <property type="match status" value="1"/>
</dbReference>
<keyword evidence="2 8" id="KW-0963">Cytoplasm</keyword>
<feature type="region of interest" description="Disordered" evidence="9">
    <location>
        <begin position="669"/>
        <end position="700"/>
    </location>
</feature>
<dbReference type="InterPro" id="IPR012162">
    <property type="entry name" value="PNPase"/>
</dbReference>
<dbReference type="PROSITE" id="PS50084">
    <property type="entry name" value="KH_TYPE_1"/>
    <property type="match status" value="1"/>
</dbReference>
<protein>
    <recommendedName>
        <fullName evidence="8">Polyribonucleotide nucleotidyltransferase</fullName>
        <ecNumber evidence="8">2.7.7.8</ecNumber>
    </recommendedName>
    <alternativeName>
        <fullName evidence="8">Polynucleotide phosphorylase</fullName>
        <shortName evidence="8">PNPase</shortName>
    </alternativeName>
</protein>
<dbReference type="SUPFAM" id="SSF54211">
    <property type="entry name" value="Ribosomal protein S5 domain 2-like"/>
    <property type="match status" value="2"/>
</dbReference>
<dbReference type="Gene3D" id="3.30.230.70">
    <property type="entry name" value="GHMP Kinase, N-terminal domain"/>
    <property type="match status" value="2"/>
</dbReference>
<evidence type="ECO:0000256" key="8">
    <source>
        <dbReference type="HAMAP-Rule" id="MF_01595"/>
    </source>
</evidence>
<dbReference type="InterPro" id="IPR036612">
    <property type="entry name" value="KH_dom_type_1_sf"/>
</dbReference>
<dbReference type="InterPro" id="IPR015847">
    <property type="entry name" value="ExoRNase_PH_dom2"/>
</dbReference>
<evidence type="ECO:0000256" key="3">
    <source>
        <dbReference type="ARBA" id="ARBA00022679"/>
    </source>
</evidence>
<dbReference type="Pfam" id="PF01138">
    <property type="entry name" value="RNase_PH"/>
    <property type="match status" value="2"/>
</dbReference>
<dbReference type="Pfam" id="PF00575">
    <property type="entry name" value="S1"/>
    <property type="match status" value="1"/>
</dbReference>
<keyword evidence="3 8" id="KW-0808">Transferase</keyword>
<evidence type="ECO:0000259" key="10">
    <source>
        <dbReference type="PROSITE" id="PS50126"/>
    </source>
</evidence>
<dbReference type="SUPFAM" id="SSF54791">
    <property type="entry name" value="Eukaryotic type KH-domain (KH-domain type I)"/>
    <property type="match status" value="1"/>
</dbReference>
<evidence type="ECO:0000313" key="11">
    <source>
        <dbReference type="EMBL" id="AHH03818.1"/>
    </source>
</evidence>
<feature type="compositionally biased region" description="Basic residues" evidence="9">
    <location>
        <begin position="676"/>
        <end position="685"/>
    </location>
</feature>
<evidence type="ECO:0000256" key="1">
    <source>
        <dbReference type="ARBA" id="ARBA00007404"/>
    </source>
</evidence>
<evidence type="ECO:0000256" key="7">
    <source>
        <dbReference type="ARBA" id="ARBA00022884"/>
    </source>
</evidence>
<gene>
    <name evidence="8" type="primary">pnp</name>
    <name evidence="11" type="ORF">BHY_0867</name>
</gene>
<comment type="function">
    <text evidence="8">Involved in mRNA degradation. Catalyzes the phosphorolysis of single-stranded polyribonucleotides processively in the 3'- to 5'-direction.</text>
</comment>
<dbReference type="InterPro" id="IPR015848">
    <property type="entry name" value="PNPase_PH_RNA-bd_bac/org-type"/>
</dbReference>
<dbReference type="Gene3D" id="3.30.1370.10">
    <property type="entry name" value="K Homology domain, type 1"/>
    <property type="match status" value="1"/>
</dbReference>
<sequence>MDLESNKGLILRKILKLKVGREDLILETGLLAKQANGAVLATYGGSTVLATICCSDSVRENLDFVPLSVEYNEKYYAAGKIPGGFIKREGKPKDKEVLVSRLIDRPMRPLFDKRFGREIQVIPTTLSTDQMNPPDIVGMNAAFAAVFLSDIPFNGPIAAVRLAYLNNEFIVNPSFDEIQDSLLDIVVAGSLDGITMVEGGANEVSEEVLLSAIDKAYEYIKQICNLQKEFVSIIGEREKLPLAYEEGVFEFKNELKDLIYSELKDACFVKGKLNRDKAIKLVKQKAYEHFSSTNQVNEENETLFYKAFDDFEREIVRRSILDNNLRTDGRTPTQIRDIAAEVDLLNRTHGSSLFTRGETQALAVTTLGTSIDEQIMDDIDGDKRLNFMLHYNFPPFSVGETGRLMTGRREVGHGHLAQRSLEAMLPKKDDFPYTIRVVSEVLESNGSSSMATVCSGSMSLMAAGVPVKEQVAGIAMGLISEGDKYVVLSDILGEEDHLGDMDFKVAGTKNGITGFQMDIKISNVTKQLMKDALEQARIGRMHILSIMDSVISRSRDDISVNAPKIVQLQIDIDKISLVIGSTGKTVKAITDEFEVRVQIEQDGRITLFGTDNLKMQKAKAKIESIVREPKIGEIYDGIVKKINSFGAFIELTPIKEGFLSNRARSRDDRYGDMRHSRYGSGRHSRYGRDNRNTFGMNPPRLEEGQMVKVKISDIDKFGKIELELVRD</sequence>
<comment type="catalytic activity">
    <reaction evidence="8">
        <text>RNA(n+1) + phosphate = RNA(n) + a ribonucleoside 5'-diphosphate</text>
        <dbReference type="Rhea" id="RHEA:22096"/>
        <dbReference type="Rhea" id="RHEA-COMP:14527"/>
        <dbReference type="Rhea" id="RHEA-COMP:17342"/>
        <dbReference type="ChEBI" id="CHEBI:43474"/>
        <dbReference type="ChEBI" id="CHEBI:57930"/>
        <dbReference type="ChEBI" id="CHEBI:140395"/>
        <dbReference type="EC" id="2.7.7.8"/>
    </reaction>
</comment>
<dbReference type="GO" id="GO:1990817">
    <property type="term" value="F:poly(A) RNA polymerase activity"/>
    <property type="evidence" value="ECO:0007669"/>
    <property type="project" value="UniProtKB-EC"/>
</dbReference>
<dbReference type="CDD" id="cd11364">
    <property type="entry name" value="RNase_PH_PNPase_2"/>
    <property type="match status" value="1"/>
</dbReference>
<comment type="similarity">
    <text evidence="1 8">Belongs to the polyribonucleotide nucleotidyltransferase family.</text>
</comment>
<dbReference type="Pfam" id="PF03726">
    <property type="entry name" value="PNPase"/>
    <property type="match status" value="1"/>
</dbReference>
<keyword evidence="7 8" id="KW-0694">RNA-binding</keyword>
<dbReference type="InterPro" id="IPR001247">
    <property type="entry name" value="ExoRNase_PH_dom1"/>
</dbReference>
<evidence type="ECO:0000256" key="4">
    <source>
        <dbReference type="ARBA" id="ARBA00022695"/>
    </source>
</evidence>
<dbReference type="InterPro" id="IPR036345">
    <property type="entry name" value="ExoRNase_PH_dom2_sf"/>
</dbReference>
<dbReference type="Gene3D" id="2.40.50.140">
    <property type="entry name" value="Nucleic acid-binding proteins"/>
    <property type="match status" value="1"/>
</dbReference>
<evidence type="ECO:0000256" key="2">
    <source>
        <dbReference type="ARBA" id="ARBA00022490"/>
    </source>
</evidence>
<dbReference type="CDD" id="cd02393">
    <property type="entry name" value="KH-I_PNPase"/>
    <property type="match status" value="1"/>
</dbReference>
<dbReference type="SMART" id="SM00316">
    <property type="entry name" value="S1"/>
    <property type="match status" value="1"/>
</dbReference>
<feature type="binding site" evidence="8">
    <location>
        <position position="496"/>
    </location>
    <ligand>
        <name>Mg(2+)</name>
        <dbReference type="ChEBI" id="CHEBI:18420"/>
    </ligand>
</feature>
<dbReference type="EMBL" id="CP004146">
    <property type="protein sequence ID" value="AHH03818.1"/>
    <property type="molecule type" value="Genomic_DNA"/>
</dbReference>
<evidence type="ECO:0000256" key="5">
    <source>
        <dbReference type="ARBA" id="ARBA00022723"/>
    </source>
</evidence>
<dbReference type="Pfam" id="PF00013">
    <property type="entry name" value="KH_1"/>
    <property type="match status" value="1"/>
</dbReference>
<dbReference type="Pfam" id="PF03725">
    <property type="entry name" value="RNase_PH_C"/>
    <property type="match status" value="1"/>
</dbReference>
<keyword evidence="6 8" id="KW-0460">Magnesium</keyword>